<keyword evidence="1 5" id="KW-0285">Flavoprotein</keyword>
<organism evidence="7 8">
    <name type="scientific">Sphingobium xenophagum</name>
    <dbReference type="NCBI Taxonomy" id="121428"/>
    <lineage>
        <taxon>Bacteria</taxon>
        <taxon>Pseudomonadati</taxon>
        <taxon>Pseudomonadota</taxon>
        <taxon>Alphaproteobacteria</taxon>
        <taxon>Sphingomonadales</taxon>
        <taxon>Sphingomonadaceae</taxon>
        <taxon>Sphingobium</taxon>
    </lineage>
</organism>
<dbReference type="InterPro" id="IPR023936">
    <property type="entry name" value="RutE-like"/>
</dbReference>
<keyword evidence="2 5" id="KW-0288">FMN</keyword>
<dbReference type="InterPro" id="IPR000415">
    <property type="entry name" value="Nitroreductase-like"/>
</dbReference>
<gene>
    <name evidence="7" type="ORF">CJD35_15715</name>
</gene>
<keyword evidence="3 5" id="KW-0521">NADP</keyword>
<dbReference type="KEGG" id="shyd:CJD35_15715"/>
<dbReference type="Gene3D" id="3.40.109.10">
    <property type="entry name" value="NADH Oxidase"/>
    <property type="match status" value="1"/>
</dbReference>
<evidence type="ECO:0000256" key="3">
    <source>
        <dbReference type="ARBA" id="ARBA00022857"/>
    </source>
</evidence>
<dbReference type="Proteomes" id="UP000217141">
    <property type="component" value="Chromosome II"/>
</dbReference>
<dbReference type="SUPFAM" id="SSF55469">
    <property type="entry name" value="FMN-dependent nitroreductase-like"/>
    <property type="match status" value="1"/>
</dbReference>
<comment type="cofactor">
    <cofactor evidence="5">
        <name>FMN</name>
        <dbReference type="ChEBI" id="CHEBI:58210"/>
    </cofactor>
</comment>
<accession>A0A249MX78</accession>
<dbReference type="EMBL" id="CP022746">
    <property type="protein sequence ID" value="ASY45981.1"/>
    <property type="molecule type" value="Genomic_DNA"/>
</dbReference>
<evidence type="ECO:0000256" key="5">
    <source>
        <dbReference type="HAMAP-Rule" id="MF_01204"/>
    </source>
</evidence>
<dbReference type="EC" id="1.-.-.-" evidence="5"/>
<comment type="similarity">
    <text evidence="5">Belongs to the nitroreductase family. HadB/RutE subfamily.</text>
</comment>
<dbReference type="GO" id="GO:0016491">
    <property type="term" value="F:oxidoreductase activity"/>
    <property type="evidence" value="ECO:0007669"/>
    <property type="project" value="UniProtKB-UniRule"/>
</dbReference>
<evidence type="ECO:0000313" key="8">
    <source>
        <dbReference type="Proteomes" id="UP000217141"/>
    </source>
</evidence>
<sequence length="199" mass="22168">MPDTTDIARDAMLDLLFRDARTHNQWTARPVTDETVRRLYNLAKWGPTTANSNPGRFVFVRSAAAKERLKPHLSAGNVDKVMQAPCTVIVAGDTRFYEFYDKLFPSRDMRSTFEGKAALIADTVARSSTLQGAYLIMAARALGLDCGPMSGFDQVGTDAEFFPDGRWKSNFLCNIGYGNPDGLFPRNPRLDFEEACLDL</sequence>
<dbReference type="CDD" id="cd02148">
    <property type="entry name" value="RutE-like"/>
    <property type="match status" value="1"/>
</dbReference>
<evidence type="ECO:0000256" key="2">
    <source>
        <dbReference type="ARBA" id="ARBA00022643"/>
    </source>
</evidence>
<proteinExistence type="inferred from homology"/>
<protein>
    <recommendedName>
        <fullName evidence="5">Putative NADH dehydrogenase/NAD(P)H nitroreductase CJD35_15715</fullName>
        <ecNumber evidence="5">1.-.-.-</ecNumber>
    </recommendedName>
</protein>
<dbReference type="InterPro" id="IPR029479">
    <property type="entry name" value="Nitroreductase"/>
</dbReference>
<keyword evidence="5" id="KW-0520">NAD</keyword>
<dbReference type="Pfam" id="PF00881">
    <property type="entry name" value="Nitroreductase"/>
    <property type="match status" value="1"/>
</dbReference>
<dbReference type="HAMAP" id="MF_01204">
    <property type="entry name" value="Oxidoreductase_RutE_HadB"/>
    <property type="match status" value="1"/>
</dbReference>
<dbReference type="InterPro" id="IPR050461">
    <property type="entry name" value="Nitroreductase_HadB/RutE"/>
</dbReference>
<evidence type="ECO:0000313" key="7">
    <source>
        <dbReference type="EMBL" id="ASY45981.1"/>
    </source>
</evidence>
<feature type="domain" description="Nitroreductase" evidence="6">
    <location>
        <begin position="21"/>
        <end position="175"/>
    </location>
</feature>
<dbReference type="PANTHER" id="PTHR43543:SF1">
    <property type="entry name" value="MALONIC SEMIALDEHYDE REDUCTASE RUTE-RELATED"/>
    <property type="match status" value="1"/>
</dbReference>
<name>A0A249MX78_SPHXE</name>
<keyword evidence="4 5" id="KW-0560">Oxidoreductase</keyword>
<dbReference type="RefSeq" id="WP_019052451.1">
    <property type="nucleotide sequence ID" value="NZ_CP022746.1"/>
</dbReference>
<evidence type="ECO:0000256" key="1">
    <source>
        <dbReference type="ARBA" id="ARBA00022630"/>
    </source>
</evidence>
<dbReference type="NCBIfam" id="NF003768">
    <property type="entry name" value="PRK05365.1"/>
    <property type="match status" value="1"/>
</dbReference>
<dbReference type="AlphaFoldDB" id="A0A249MX78"/>
<evidence type="ECO:0000256" key="4">
    <source>
        <dbReference type="ARBA" id="ARBA00023002"/>
    </source>
</evidence>
<dbReference type="PANTHER" id="PTHR43543">
    <property type="entry name" value="MALONIC SEMIALDEHYDE REDUCTASE RUTE-RELATED"/>
    <property type="match status" value="1"/>
</dbReference>
<evidence type="ECO:0000259" key="6">
    <source>
        <dbReference type="Pfam" id="PF00881"/>
    </source>
</evidence>
<reference evidence="7 8" key="1">
    <citation type="submission" date="2017-08" db="EMBL/GenBank/DDBJ databases">
        <title>Whole Genome Sequence of Sphingobium hydrophobicum C1: Insights into Adaption to the Electronic-waste Contaminated Sediment.</title>
        <authorList>
            <person name="Song D."/>
            <person name="Chen X."/>
            <person name="Xu M."/>
        </authorList>
    </citation>
    <scope>NUCLEOTIDE SEQUENCE [LARGE SCALE GENOMIC DNA]</scope>
    <source>
        <strain evidence="7 8">C1</strain>
    </source>
</reference>